<evidence type="ECO:0000313" key="1">
    <source>
        <dbReference type="EMBL" id="EEI16311.1"/>
    </source>
</evidence>
<organism evidence="1 2">
    <name type="scientific">Corynebacterium lipophiloflavum (strain ATCC 700352 / DSM 44291 / CCUG 37336 / JCM 10383 / DMMZ 1944)</name>
    <dbReference type="NCBI Taxonomy" id="525263"/>
    <lineage>
        <taxon>Bacteria</taxon>
        <taxon>Bacillati</taxon>
        <taxon>Actinomycetota</taxon>
        <taxon>Actinomycetes</taxon>
        <taxon>Mycobacteriales</taxon>
        <taxon>Corynebacteriaceae</taxon>
        <taxon>Corynebacterium</taxon>
    </lineage>
</organism>
<dbReference type="eggNOG" id="ENOG5032A7M">
    <property type="taxonomic scope" value="Bacteria"/>
</dbReference>
<protein>
    <recommendedName>
        <fullName evidence="3">DUF4258 domain-containing protein</fullName>
    </recommendedName>
</protein>
<name>C0XTX7_CORLD</name>
<dbReference type="HOGENOM" id="CLU_198862_0_0_11"/>
<dbReference type="Proteomes" id="UP000006196">
    <property type="component" value="Unassembled WGS sequence"/>
</dbReference>
<evidence type="ECO:0008006" key="3">
    <source>
        <dbReference type="Google" id="ProtNLM"/>
    </source>
</evidence>
<comment type="caution">
    <text evidence="1">The sequence shown here is derived from an EMBL/GenBank/DDBJ whole genome shotgun (WGS) entry which is preliminary data.</text>
</comment>
<proteinExistence type="predicted"/>
<reference evidence="1" key="1">
    <citation type="submission" date="2009-01" db="EMBL/GenBank/DDBJ databases">
        <authorList>
            <person name="Qin X."/>
            <person name="Bachman B."/>
            <person name="Battles P."/>
            <person name="Bell A."/>
            <person name="Bess C."/>
            <person name="Bickham C."/>
            <person name="Chaboub L."/>
            <person name="Chen D."/>
            <person name="Coyle M."/>
            <person name="Deiros D.R."/>
            <person name="Dinh H."/>
            <person name="Forbes L."/>
            <person name="Fowler G."/>
            <person name="Francisco L."/>
            <person name="Fu Q."/>
            <person name="Gubbala S."/>
            <person name="Hale W."/>
            <person name="Han Y."/>
            <person name="Hemphill L."/>
            <person name="Highlander S.K."/>
            <person name="Hirani K."/>
            <person name="Hogues M."/>
            <person name="Jackson L."/>
            <person name="Jakkamsetti A."/>
            <person name="Javaid M."/>
            <person name="Jiang H."/>
            <person name="Korchina V."/>
            <person name="Kovar C."/>
            <person name="Lara F."/>
            <person name="Lee S."/>
            <person name="Mata R."/>
            <person name="Mathew T."/>
            <person name="Moen C."/>
            <person name="Morales K."/>
            <person name="Munidasa M."/>
            <person name="Nazareth L."/>
            <person name="Ngo R."/>
            <person name="Nguyen L."/>
            <person name="Okwuonu G."/>
            <person name="Ongeri F."/>
            <person name="Patil S."/>
            <person name="Petrosino J."/>
            <person name="Pham C."/>
            <person name="Pham P."/>
            <person name="Pu L.-L."/>
            <person name="Puazo M."/>
            <person name="Raj R."/>
            <person name="Reid J."/>
            <person name="Rouhana J."/>
            <person name="Saada N."/>
            <person name="Shang Y."/>
            <person name="Simmons D."/>
            <person name="Thornton R."/>
            <person name="Warren J."/>
            <person name="Weissenberger G."/>
            <person name="Zhang J."/>
            <person name="Zhang L."/>
            <person name="Zhou C."/>
            <person name="Zhu D."/>
            <person name="Muzny D."/>
            <person name="Worley K."/>
            <person name="Gibbs R."/>
        </authorList>
    </citation>
    <scope>NUCLEOTIDE SEQUENCE [LARGE SCALE GENOMIC DNA]</scope>
    <source>
        <strain evidence="1">DSM 44291</strain>
    </source>
</reference>
<dbReference type="AlphaFoldDB" id="C0XTX7"/>
<accession>C0XTX7</accession>
<gene>
    <name evidence="1" type="ORF">HMPREF0298_1897</name>
</gene>
<evidence type="ECO:0000313" key="2">
    <source>
        <dbReference type="Proteomes" id="UP000006196"/>
    </source>
</evidence>
<dbReference type="EMBL" id="ACHJ01000158">
    <property type="protein sequence ID" value="EEI16311.1"/>
    <property type="molecule type" value="Genomic_DNA"/>
</dbReference>
<keyword evidence="2" id="KW-1185">Reference proteome</keyword>
<dbReference type="STRING" id="525263.HMPREF0298_1897"/>
<sequence length="64" mass="7014">MAERGICESEVHAVLAAPDLTRPGNKPGRRVYERKLSRITCVVTVDGTDPIEIITAFCRDEGEA</sequence>